<keyword evidence="5 33" id="KW-0812">Transmembrane</keyword>
<evidence type="ECO:0000256" key="22">
    <source>
        <dbReference type="ARBA" id="ARBA00049276"/>
    </source>
</evidence>
<dbReference type="Ensembl" id="ENSLACT00000008185.2">
    <property type="protein sequence ID" value="ENSLACP00000008119.2"/>
    <property type="gene ID" value="ENSLACG00000007188.2"/>
</dbReference>
<feature type="transmembrane region" description="Helical" evidence="33">
    <location>
        <begin position="226"/>
        <end position="248"/>
    </location>
</feature>
<accession>H3AEP8</accession>
<reference evidence="35" key="1">
    <citation type="submission" date="2011-08" db="EMBL/GenBank/DDBJ databases">
        <title>The draft genome of Latimeria chalumnae.</title>
        <authorList>
            <person name="Di Palma F."/>
            <person name="Alfoldi J."/>
            <person name="Johnson J."/>
            <person name="Berlin A."/>
            <person name="Gnerre S."/>
            <person name="Jaffe D."/>
            <person name="MacCallum I."/>
            <person name="Young S."/>
            <person name="Walker B.J."/>
            <person name="Lander E."/>
            <person name="Lindblad-Toh K."/>
        </authorList>
    </citation>
    <scope>NUCLEOTIDE SEQUENCE [LARGE SCALE GENOMIC DNA]</scope>
    <source>
        <strain evidence="35">Wild caught</strain>
    </source>
</reference>
<dbReference type="GeneTree" id="ENSGT00950000182808"/>
<evidence type="ECO:0000256" key="4">
    <source>
        <dbReference type="ARBA" id="ARBA00022475"/>
    </source>
</evidence>
<evidence type="ECO:0000256" key="17">
    <source>
        <dbReference type="ARBA" id="ARBA00047596"/>
    </source>
</evidence>
<dbReference type="FunFam" id="1.20.1530.20:FF:000016">
    <property type="entry name" value="Solute carrier family 10 member 1"/>
    <property type="match status" value="1"/>
</dbReference>
<evidence type="ECO:0000256" key="10">
    <source>
        <dbReference type="ARBA" id="ARBA00023065"/>
    </source>
</evidence>
<feature type="transmembrane region" description="Helical" evidence="33">
    <location>
        <begin position="74"/>
        <end position="94"/>
    </location>
</feature>
<keyword evidence="3" id="KW-0813">Transport</keyword>
<comment type="catalytic activity">
    <reaction evidence="25">
        <text>estrone 3-sulfate(out) + 2 Na(+)(out) = estrone 3-sulfate(in) + 2 Na(+)(in)</text>
        <dbReference type="Rhea" id="RHEA:71083"/>
        <dbReference type="ChEBI" id="CHEBI:29101"/>
        <dbReference type="ChEBI" id="CHEBI:60050"/>
    </reaction>
</comment>
<dbReference type="STRING" id="7897.ENSLACP00000008119"/>
<evidence type="ECO:0000256" key="15">
    <source>
        <dbReference type="ARBA" id="ARBA00034231"/>
    </source>
</evidence>
<comment type="subcellular location">
    <subcellularLocation>
        <location evidence="1">Cell membrane</location>
        <topology evidence="1">Multi-pass membrane protein</topology>
    </subcellularLocation>
</comment>
<evidence type="ECO:0000256" key="9">
    <source>
        <dbReference type="ARBA" id="ARBA00023055"/>
    </source>
</evidence>
<sequence length="365" mass="39446">MTSTSITSKELLILDENANITIFNSTGLMNNPRSGIMDKAVNIITVIILFTTMISLGCTMEISKIKKHIVRPKGMAIAVVAQYGIMPLTAFALAKAFKLPTIESVTVLICGCCPGGNLSNIFALALSGDMNLSIVMTTCSTVLALGMMPLLLYLYCKGIPNVKNAVPYGGIAIALLMTLIPCGIGILINEKKPKYSPYILKAGMIILLVATVIIAILSAKIVGARVWILLSPTLIGTAALMPFIGYFLGYILSTLFRLNQKCRRTVSMETGCQNIQLCSTILKVAFPPEVIGPLFLFPLIYILFQAGEALCLIVIYRCYKRIQKPKDASKVMYKAAEDGVTAEKQPMDPCSSTVNGEVNNEKTPA</sequence>
<evidence type="ECO:0000256" key="16">
    <source>
        <dbReference type="ARBA" id="ARBA00047311"/>
    </source>
</evidence>
<dbReference type="Pfam" id="PF01758">
    <property type="entry name" value="SBF"/>
    <property type="match status" value="1"/>
</dbReference>
<dbReference type="OrthoDB" id="203097at2759"/>
<dbReference type="CTD" id="6554"/>
<keyword evidence="13" id="KW-0739">Sodium transport</keyword>
<evidence type="ECO:0000256" key="1">
    <source>
        <dbReference type="ARBA" id="ARBA00004651"/>
    </source>
</evidence>
<dbReference type="InParanoid" id="H3AEP8"/>
<dbReference type="GeneID" id="102347148"/>
<dbReference type="GO" id="GO:0008508">
    <property type="term" value="F:bile acid:sodium symporter activity"/>
    <property type="evidence" value="ECO:0007669"/>
    <property type="project" value="TreeGrafter"/>
</dbReference>
<comment type="catalytic activity">
    <reaction evidence="21">
        <text>taurochenodeoxycholate(out) + 2 Na(+)(out) = taurochenodeoxycholate(in) + 2 Na(+)(in)</text>
        <dbReference type="Rhea" id="RHEA:71923"/>
        <dbReference type="ChEBI" id="CHEBI:9407"/>
        <dbReference type="ChEBI" id="CHEBI:29101"/>
    </reaction>
</comment>
<keyword evidence="35" id="KW-1185">Reference proteome</keyword>
<keyword evidence="10" id="KW-0406">Ion transport</keyword>
<evidence type="ECO:0000313" key="35">
    <source>
        <dbReference type="Proteomes" id="UP000008672"/>
    </source>
</evidence>
<evidence type="ECO:0000256" key="6">
    <source>
        <dbReference type="ARBA" id="ARBA00022847"/>
    </source>
</evidence>
<feature type="transmembrane region" description="Helical" evidence="33">
    <location>
        <begin position="134"/>
        <end position="156"/>
    </location>
</feature>
<evidence type="ECO:0000256" key="32">
    <source>
        <dbReference type="SAM" id="MobiDB-lite"/>
    </source>
</evidence>
<reference evidence="34" key="2">
    <citation type="submission" date="2025-08" db="UniProtKB">
        <authorList>
            <consortium name="Ensembl"/>
        </authorList>
    </citation>
    <scope>IDENTIFICATION</scope>
</reference>
<evidence type="ECO:0000256" key="27">
    <source>
        <dbReference type="ARBA" id="ARBA00073206"/>
    </source>
</evidence>
<feature type="compositionally biased region" description="Polar residues" evidence="32">
    <location>
        <begin position="350"/>
        <end position="365"/>
    </location>
</feature>
<keyword evidence="9" id="KW-0445">Lipid transport</keyword>
<dbReference type="EMBL" id="AFYH01028993">
    <property type="status" value="NOT_ANNOTATED_CDS"/>
    <property type="molecule type" value="Genomic_DNA"/>
</dbReference>
<dbReference type="HOGENOM" id="CLU_034788_7_5_1"/>
<comment type="catalytic activity">
    <reaction evidence="18">
        <text>taurodeoxycholate(out) + 2 Na(+)(out) = taurodeoxycholate(in) + 2 Na(+)(in)</text>
        <dbReference type="Rhea" id="RHEA:72087"/>
        <dbReference type="ChEBI" id="CHEBI:29101"/>
        <dbReference type="ChEBI" id="CHEBI:36261"/>
    </reaction>
</comment>
<feature type="transmembrane region" description="Helical" evidence="33">
    <location>
        <begin position="200"/>
        <end position="219"/>
    </location>
</feature>
<evidence type="ECO:0000256" key="7">
    <source>
        <dbReference type="ARBA" id="ARBA00022989"/>
    </source>
</evidence>
<evidence type="ECO:0000256" key="25">
    <source>
        <dbReference type="ARBA" id="ARBA00052405"/>
    </source>
</evidence>
<dbReference type="EMBL" id="AFYH01028987">
    <property type="status" value="NOT_ANNOTATED_CDS"/>
    <property type="molecule type" value="Genomic_DNA"/>
</dbReference>
<evidence type="ECO:0000256" key="13">
    <source>
        <dbReference type="ARBA" id="ARBA00023201"/>
    </source>
</evidence>
<evidence type="ECO:0000256" key="24">
    <source>
        <dbReference type="ARBA" id="ARBA00052374"/>
    </source>
</evidence>
<dbReference type="EMBL" id="AFYH01028988">
    <property type="status" value="NOT_ANNOTATED_CDS"/>
    <property type="molecule type" value="Genomic_DNA"/>
</dbReference>
<evidence type="ECO:0000256" key="18">
    <source>
        <dbReference type="ARBA" id="ARBA00047743"/>
    </source>
</evidence>
<dbReference type="RefSeq" id="XP_014340926.1">
    <property type="nucleotide sequence ID" value="XM_014485440.2"/>
</dbReference>
<dbReference type="eggNOG" id="KOG2718">
    <property type="taxonomic scope" value="Eukaryota"/>
</dbReference>
<feature type="transmembrane region" description="Helical" evidence="33">
    <location>
        <begin position="168"/>
        <end position="188"/>
    </location>
</feature>
<evidence type="ECO:0000256" key="28">
    <source>
        <dbReference type="ARBA" id="ARBA00075177"/>
    </source>
</evidence>
<dbReference type="NCBIfam" id="TIGR00841">
    <property type="entry name" value="bass"/>
    <property type="match status" value="1"/>
</dbReference>
<dbReference type="EMBL" id="AFYH01028991">
    <property type="status" value="NOT_ANNOTATED_CDS"/>
    <property type="molecule type" value="Genomic_DNA"/>
</dbReference>
<comment type="catalytic activity">
    <reaction evidence="22">
        <text>tauronorcholate(out) + 2 Na(+)(out) = tauronorcholate(in) + 2 Na(+)(in)</text>
        <dbReference type="Rhea" id="RHEA:71915"/>
        <dbReference type="ChEBI" id="CHEBI:29101"/>
        <dbReference type="ChEBI" id="CHEBI:191405"/>
    </reaction>
</comment>
<gene>
    <name evidence="34" type="primary">SLC10A1</name>
</gene>
<proteinExistence type="inferred from homology"/>
<evidence type="ECO:0000256" key="29">
    <source>
        <dbReference type="ARBA" id="ARBA00075246"/>
    </source>
</evidence>
<dbReference type="InterPro" id="IPR004710">
    <property type="entry name" value="Bilac:Na_transpt"/>
</dbReference>
<comment type="catalytic activity">
    <reaction evidence="24">
        <text>taurohyodeoxycholate(out) + 2 Na(+)(out) = taurohyodeoxycholate(in) + 2 Na(+)(in)</text>
        <dbReference type="Rhea" id="RHEA:72167"/>
        <dbReference type="ChEBI" id="CHEBI:29101"/>
        <dbReference type="ChEBI" id="CHEBI:191407"/>
    </reaction>
</comment>
<evidence type="ECO:0000256" key="26">
    <source>
        <dbReference type="ARBA" id="ARBA00056510"/>
    </source>
</evidence>
<dbReference type="EMBL" id="AFYH01028992">
    <property type="status" value="NOT_ANNOTATED_CDS"/>
    <property type="molecule type" value="Genomic_DNA"/>
</dbReference>
<evidence type="ECO:0000256" key="5">
    <source>
        <dbReference type="ARBA" id="ARBA00022692"/>
    </source>
</evidence>
<evidence type="ECO:0000256" key="12">
    <source>
        <dbReference type="ARBA" id="ARBA00023180"/>
    </source>
</evidence>
<feature type="region of interest" description="Disordered" evidence="32">
    <location>
        <begin position="339"/>
        <end position="365"/>
    </location>
</feature>
<dbReference type="AlphaFoldDB" id="H3AEP8"/>
<keyword evidence="11 33" id="KW-0472">Membrane</keyword>
<evidence type="ECO:0000256" key="14">
    <source>
        <dbReference type="ARBA" id="ARBA00034215"/>
    </source>
</evidence>
<organism evidence="34 35">
    <name type="scientific">Latimeria chalumnae</name>
    <name type="common">Coelacanth</name>
    <dbReference type="NCBI Taxonomy" id="7897"/>
    <lineage>
        <taxon>Eukaryota</taxon>
        <taxon>Metazoa</taxon>
        <taxon>Chordata</taxon>
        <taxon>Craniata</taxon>
        <taxon>Vertebrata</taxon>
        <taxon>Euteleostomi</taxon>
        <taxon>Coelacanthiformes</taxon>
        <taxon>Coelacanthidae</taxon>
        <taxon>Latimeria</taxon>
    </lineage>
</organism>
<comment type="catalytic activity">
    <reaction evidence="17">
        <text>tauroursodeoxycholate(out) + 2 Na(+)(out) = tauroursodeoxycholate(in) + 2 Na(+)(in)</text>
        <dbReference type="Rhea" id="RHEA:71927"/>
        <dbReference type="ChEBI" id="CHEBI:29101"/>
        <dbReference type="ChEBI" id="CHEBI:132028"/>
    </reaction>
</comment>
<evidence type="ECO:0000256" key="8">
    <source>
        <dbReference type="ARBA" id="ARBA00023053"/>
    </source>
</evidence>
<comment type="catalytic activity">
    <reaction evidence="16">
        <text>tauroallocholate(out) + 2 Na(+)(out) = tauroallocholate(in) + 2 Na(+)(in)</text>
        <dbReference type="Rhea" id="RHEA:51840"/>
        <dbReference type="ChEBI" id="CHEBI:29101"/>
        <dbReference type="ChEBI" id="CHEBI:191406"/>
    </reaction>
</comment>
<dbReference type="KEGG" id="lcm:102347148"/>
<dbReference type="EMBL" id="AFYH01028989">
    <property type="status" value="NOT_ANNOTATED_CDS"/>
    <property type="molecule type" value="Genomic_DNA"/>
</dbReference>
<dbReference type="EMBL" id="AFYH01028990">
    <property type="status" value="NOT_ANNOTATED_CDS"/>
    <property type="molecule type" value="Genomic_DNA"/>
</dbReference>
<dbReference type="InterPro" id="IPR038770">
    <property type="entry name" value="Na+/solute_symporter_sf"/>
</dbReference>
<evidence type="ECO:0000313" key="34">
    <source>
        <dbReference type="Ensembl" id="ENSLACP00000008119.2"/>
    </source>
</evidence>
<dbReference type="InterPro" id="IPR002657">
    <property type="entry name" value="BilAc:Na_symport/Acr3"/>
</dbReference>
<comment type="function">
    <text evidence="26">As a major transporter of conjugated bile salts from plasma into the hepatocyte, it plays a key role in the enterohepatic circulation of bile salts necessary for the solubilization and absorption of dietary fat and fat-soluble vitamins. It is strictly dependent on the extracellular presence of sodium. It exhibits broad substrate specificity and transports various bile acids, such as taurocholate, cholate, as well as non-bile acid organic compounds, such as estrone sulfate. Works collaboratively with the ileal transporter (NTCP2), the organic solute transporter (OST), and the bile salt export pump (BSEP), to ensure efficacious biological recycling of bile acids during enterohepatic circulation.</text>
</comment>
<comment type="catalytic activity">
    <reaction evidence="14">
        <text>glycocholate(out) + 2 Na(+)(out) = glycocholate(in) + 2 Na(+)(in)</text>
        <dbReference type="Rhea" id="RHEA:71935"/>
        <dbReference type="ChEBI" id="CHEBI:29101"/>
        <dbReference type="ChEBI" id="CHEBI:29746"/>
    </reaction>
</comment>
<name>H3AEP8_LATCH</name>
<comment type="catalytic activity">
    <reaction evidence="15">
        <text>cholate(out) + 2 Na(+)(out) = cholate(in) + 2 Na(+)(in)</text>
        <dbReference type="Rhea" id="RHEA:71911"/>
        <dbReference type="ChEBI" id="CHEBI:29101"/>
        <dbReference type="ChEBI" id="CHEBI:29747"/>
    </reaction>
</comment>
<evidence type="ECO:0000256" key="20">
    <source>
        <dbReference type="ARBA" id="ARBA00048327"/>
    </source>
</evidence>
<evidence type="ECO:0000256" key="3">
    <source>
        <dbReference type="ARBA" id="ARBA00022448"/>
    </source>
</evidence>
<evidence type="ECO:0000256" key="33">
    <source>
        <dbReference type="SAM" id="Phobius"/>
    </source>
</evidence>
<keyword evidence="8" id="KW-0915">Sodium</keyword>
<dbReference type="OMA" id="PCANGIA"/>
<keyword evidence="4" id="KW-1003">Cell membrane</keyword>
<dbReference type="GO" id="GO:0005886">
    <property type="term" value="C:plasma membrane"/>
    <property type="evidence" value="ECO:0007669"/>
    <property type="project" value="UniProtKB-SubCell"/>
</dbReference>
<keyword evidence="12" id="KW-0325">Glycoprotein</keyword>
<evidence type="ECO:0000256" key="30">
    <source>
        <dbReference type="ARBA" id="ARBA00078029"/>
    </source>
</evidence>
<comment type="catalytic activity">
    <reaction evidence="20">
        <text>taurocholate(out) + 2 Na(+)(out) = taurocholate(in) + 2 Na(+)(in)</text>
        <dbReference type="Rhea" id="RHEA:71875"/>
        <dbReference type="ChEBI" id="CHEBI:29101"/>
        <dbReference type="ChEBI" id="CHEBI:36257"/>
    </reaction>
</comment>
<evidence type="ECO:0000256" key="2">
    <source>
        <dbReference type="ARBA" id="ARBA00006528"/>
    </source>
</evidence>
<comment type="catalytic activity">
    <reaction evidence="19">
        <text>tauro-beta-muricholate(out) + 2 Na(+)(out) = tauro-beta-muricholate(in) + 2 Na(+)(in)</text>
        <dbReference type="Rhea" id="RHEA:72179"/>
        <dbReference type="ChEBI" id="CHEBI:29101"/>
        <dbReference type="ChEBI" id="CHEBI:133064"/>
    </reaction>
</comment>
<reference evidence="34" key="3">
    <citation type="submission" date="2025-09" db="UniProtKB">
        <authorList>
            <consortium name="Ensembl"/>
        </authorList>
    </citation>
    <scope>IDENTIFICATION</scope>
</reference>
<feature type="transmembrane region" description="Helical" evidence="33">
    <location>
        <begin position="40"/>
        <end position="62"/>
    </location>
</feature>
<dbReference type="FunCoup" id="H3AEP8">
    <property type="interactions" value="34"/>
</dbReference>
<dbReference type="Proteomes" id="UP000008672">
    <property type="component" value="Unassembled WGS sequence"/>
</dbReference>
<dbReference type="PANTHER" id="PTHR10361:SF40">
    <property type="entry name" value="HEPATIC SODIUM_BILE ACID COTRANSPORTER"/>
    <property type="match status" value="1"/>
</dbReference>
<evidence type="ECO:0000256" key="21">
    <source>
        <dbReference type="ARBA" id="ARBA00048338"/>
    </source>
</evidence>
<feature type="transmembrane region" description="Helical" evidence="33">
    <location>
        <begin position="295"/>
        <end position="316"/>
    </location>
</feature>
<keyword evidence="6" id="KW-0769">Symport</keyword>
<keyword evidence="7 33" id="KW-1133">Transmembrane helix</keyword>
<evidence type="ECO:0000256" key="23">
    <source>
        <dbReference type="ARBA" id="ARBA00051799"/>
    </source>
</evidence>
<comment type="similarity">
    <text evidence="2">Belongs to the bile acid:sodium symporter (BASS) (TC 2.A.28) family.</text>
</comment>
<dbReference type="Gene3D" id="1.20.1530.20">
    <property type="match status" value="1"/>
</dbReference>
<evidence type="ECO:0000256" key="11">
    <source>
        <dbReference type="ARBA" id="ARBA00023136"/>
    </source>
</evidence>
<dbReference type="PANTHER" id="PTHR10361">
    <property type="entry name" value="SODIUM-BILE ACID COTRANSPORTER"/>
    <property type="match status" value="1"/>
</dbReference>
<evidence type="ECO:0000256" key="31">
    <source>
        <dbReference type="ARBA" id="ARBA00082917"/>
    </source>
</evidence>
<evidence type="ECO:0000256" key="19">
    <source>
        <dbReference type="ARBA" id="ARBA00048013"/>
    </source>
</evidence>
<protein>
    <recommendedName>
        <fullName evidence="27">Hepatic sodium/bile acid cotransporter</fullName>
    </recommendedName>
    <alternativeName>
        <fullName evidence="29">Na(+)/bile acid cotransporter</fullName>
    </alternativeName>
    <alternativeName>
        <fullName evidence="28">Na(+)/taurocholate transport protein</fullName>
    </alternativeName>
    <alternativeName>
        <fullName evidence="30">Sodium/taurocholate cotransporting polypeptide</fullName>
    </alternativeName>
    <alternativeName>
        <fullName evidence="31">Solute carrier family 10 member 1</fullName>
    </alternativeName>
</protein>
<comment type="catalytic activity">
    <reaction evidence="23">
        <text>taurohyocholate(out) + 2 Na(+)(out) = taurohyocholate(in) + 2 Na(+)(in)</text>
        <dbReference type="Rhea" id="RHEA:72171"/>
        <dbReference type="ChEBI" id="CHEBI:29101"/>
        <dbReference type="ChEBI" id="CHEBI:58874"/>
    </reaction>
</comment>